<gene>
    <name evidence="2" type="ORF">XENORESO_003915</name>
</gene>
<comment type="caution">
    <text evidence="2">The sequence shown here is derived from an EMBL/GenBank/DDBJ whole genome shotgun (WGS) entry which is preliminary data.</text>
</comment>
<dbReference type="Proteomes" id="UP001444071">
    <property type="component" value="Unassembled WGS sequence"/>
</dbReference>
<keyword evidence="3" id="KW-1185">Reference proteome</keyword>
<keyword evidence="1" id="KW-0472">Membrane</keyword>
<dbReference type="EMBL" id="JAHRIM010031708">
    <property type="protein sequence ID" value="MEQ2265206.1"/>
    <property type="molecule type" value="Genomic_DNA"/>
</dbReference>
<keyword evidence="1" id="KW-1133">Transmembrane helix</keyword>
<evidence type="ECO:0000256" key="1">
    <source>
        <dbReference type="SAM" id="Phobius"/>
    </source>
</evidence>
<evidence type="ECO:0000313" key="3">
    <source>
        <dbReference type="Proteomes" id="UP001444071"/>
    </source>
</evidence>
<feature type="non-terminal residue" evidence="2">
    <location>
        <position position="1"/>
    </location>
</feature>
<organism evidence="2 3">
    <name type="scientific">Xenotaenia resolanae</name>
    <dbReference type="NCBI Taxonomy" id="208358"/>
    <lineage>
        <taxon>Eukaryota</taxon>
        <taxon>Metazoa</taxon>
        <taxon>Chordata</taxon>
        <taxon>Craniata</taxon>
        <taxon>Vertebrata</taxon>
        <taxon>Euteleostomi</taxon>
        <taxon>Actinopterygii</taxon>
        <taxon>Neopterygii</taxon>
        <taxon>Teleostei</taxon>
        <taxon>Neoteleostei</taxon>
        <taxon>Acanthomorphata</taxon>
        <taxon>Ovalentaria</taxon>
        <taxon>Atherinomorphae</taxon>
        <taxon>Cyprinodontiformes</taxon>
        <taxon>Goodeidae</taxon>
        <taxon>Xenotaenia</taxon>
    </lineage>
</organism>
<reference evidence="2 3" key="1">
    <citation type="submission" date="2021-06" db="EMBL/GenBank/DDBJ databases">
        <authorList>
            <person name="Palmer J.M."/>
        </authorList>
    </citation>
    <scope>NUCLEOTIDE SEQUENCE [LARGE SCALE GENOMIC DNA]</scope>
    <source>
        <strain evidence="2 3">XR_2019</strain>
        <tissue evidence="2">Muscle</tissue>
    </source>
</reference>
<feature type="transmembrane region" description="Helical" evidence="1">
    <location>
        <begin position="20"/>
        <end position="47"/>
    </location>
</feature>
<sequence length="105" mass="11663">SASTIKEASPNRNIMQGAKVNAVLAFSSFIPISSINTLTLFLFSAFINQESQEAVCSHLHHAVVCAAAHIPSDVSVFKLLWYLQSRVKQLQTEHQTFPDTLILMY</sequence>
<protein>
    <submittedName>
        <fullName evidence="2">Uncharacterized protein</fullName>
    </submittedName>
</protein>
<evidence type="ECO:0000313" key="2">
    <source>
        <dbReference type="EMBL" id="MEQ2265206.1"/>
    </source>
</evidence>
<name>A0ABV0W936_9TELE</name>
<keyword evidence="1" id="KW-0812">Transmembrane</keyword>
<accession>A0ABV0W936</accession>
<proteinExistence type="predicted"/>